<dbReference type="KEGG" id="samy:DB32_000726"/>
<dbReference type="RefSeq" id="WP_205627020.1">
    <property type="nucleotide sequence ID" value="NZ_CP011125.1"/>
</dbReference>
<keyword evidence="2" id="KW-1185">Reference proteome</keyword>
<dbReference type="Proteomes" id="UP000034883">
    <property type="component" value="Chromosome"/>
</dbReference>
<dbReference type="EMBL" id="CP011125">
    <property type="protein sequence ID" value="AKF03577.1"/>
    <property type="molecule type" value="Genomic_DNA"/>
</dbReference>
<dbReference type="AlphaFoldDB" id="A0A0F6VZR3"/>
<dbReference type="Pfam" id="PF00756">
    <property type="entry name" value="Esterase"/>
    <property type="match status" value="1"/>
</dbReference>
<dbReference type="STRING" id="927083.DB32_000726"/>
<dbReference type="Gene3D" id="3.40.50.1820">
    <property type="entry name" value="alpha/beta hydrolase"/>
    <property type="match status" value="1"/>
</dbReference>
<organism evidence="1 2">
    <name type="scientific">Sandaracinus amylolyticus</name>
    <dbReference type="NCBI Taxonomy" id="927083"/>
    <lineage>
        <taxon>Bacteria</taxon>
        <taxon>Pseudomonadati</taxon>
        <taxon>Myxococcota</taxon>
        <taxon>Polyangia</taxon>
        <taxon>Polyangiales</taxon>
        <taxon>Sandaracinaceae</taxon>
        <taxon>Sandaracinus</taxon>
    </lineage>
</organism>
<proteinExistence type="predicted"/>
<name>A0A0F6VZR3_9BACT</name>
<evidence type="ECO:0000313" key="1">
    <source>
        <dbReference type="EMBL" id="AKF03577.1"/>
    </source>
</evidence>
<protein>
    <recommendedName>
        <fullName evidence="3">Esterase</fullName>
    </recommendedName>
</protein>
<evidence type="ECO:0000313" key="2">
    <source>
        <dbReference type="Proteomes" id="UP000034883"/>
    </source>
</evidence>
<accession>A0A0F6VZR3</accession>
<dbReference type="InterPro" id="IPR000801">
    <property type="entry name" value="Esterase-like"/>
</dbReference>
<dbReference type="SUPFAM" id="SSF53474">
    <property type="entry name" value="alpha/beta-Hydrolases"/>
    <property type="match status" value="1"/>
</dbReference>
<dbReference type="InterPro" id="IPR029058">
    <property type="entry name" value="AB_hydrolase_fold"/>
</dbReference>
<evidence type="ECO:0008006" key="3">
    <source>
        <dbReference type="Google" id="ProtNLM"/>
    </source>
</evidence>
<reference evidence="1 2" key="1">
    <citation type="submission" date="2015-03" db="EMBL/GenBank/DDBJ databases">
        <title>Genome assembly of Sandaracinus amylolyticus DSM 53668.</title>
        <authorList>
            <person name="Sharma G."/>
            <person name="Subramanian S."/>
        </authorList>
    </citation>
    <scope>NUCLEOTIDE SEQUENCE [LARGE SCALE GENOMIC DNA]</scope>
    <source>
        <strain evidence="1 2">DSM 53668</strain>
    </source>
</reference>
<sequence length="216" mass="24491">MLVFPTAGGDAEEIERWQLIRALEPLITAGKIKVYSCDSVAGRVWFGKEGTPEHRMWMMNQYHQYVKHEVVPAIRMDCKSDDVAIWAAGASIGAFHSVAAVCRFPDLFHRAIAMSGTYDLMRFSEAQQYSEHYFVSSPLQFVPTLEGLHLDVLKQRFVLLATGAGRAENVGESWAMANVLGAKGIPNRVDDWGPDWHHDWPTWRVMLPKYLEEALR</sequence>
<gene>
    <name evidence="1" type="ORF">DB32_000726</name>
</gene>